<protein>
    <submittedName>
        <fullName evidence="5">MarR family transcriptional regulator</fullName>
    </submittedName>
</protein>
<keyword evidence="1" id="KW-0805">Transcription regulation</keyword>
<dbReference type="PANTHER" id="PTHR35790:SF4">
    <property type="entry name" value="HTH-TYPE TRANSCRIPTIONAL REGULATOR PCHR"/>
    <property type="match status" value="1"/>
</dbReference>
<dbReference type="InterPro" id="IPR036388">
    <property type="entry name" value="WH-like_DNA-bd_sf"/>
</dbReference>
<dbReference type="EMBL" id="PHQY01000333">
    <property type="protein sequence ID" value="PJO44519.1"/>
    <property type="molecule type" value="Genomic_DNA"/>
</dbReference>
<comment type="caution">
    <text evidence="5">The sequence shown here is derived from an EMBL/GenBank/DDBJ whole genome shotgun (WGS) entry which is preliminary data.</text>
</comment>
<gene>
    <name evidence="5" type="ORF">CWD94_06310</name>
</gene>
<evidence type="ECO:0000259" key="4">
    <source>
        <dbReference type="PROSITE" id="PS50995"/>
    </source>
</evidence>
<evidence type="ECO:0000256" key="1">
    <source>
        <dbReference type="ARBA" id="ARBA00023015"/>
    </source>
</evidence>
<evidence type="ECO:0000313" key="5">
    <source>
        <dbReference type="EMBL" id="PJO44519.1"/>
    </source>
</evidence>
<feature type="domain" description="HTH marR-type" evidence="4">
    <location>
        <begin position="7"/>
        <end position="145"/>
    </location>
</feature>
<keyword evidence="3" id="KW-0804">Transcription</keyword>
<dbReference type="AlphaFoldDB" id="A0A2M9Q8X6"/>
<evidence type="ECO:0000256" key="2">
    <source>
        <dbReference type="ARBA" id="ARBA00023125"/>
    </source>
</evidence>
<dbReference type="RefSeq" id="WP_100542574.1">
    <property type="nucleotide sequence ID" value="NZ_JBHVRA010000008.1"/>
</dbReference>
<dbReference type="SUPFAM" id="SSF46785">
    <property type="entry name" value="Winged helix' DNA-binding domain"/>
    <property type="match status" value="1"/>
</dbReference>
<proteinExistence type="predicted"/>
<reference evidence="5 6" key="1">
    <citation type="submission" date="2017-11" db="EMBL/GenBank/DDBJ databases">
        <title>Bacterial isolate from king chilli rhizosphere.</title>
        <authorList>
            <person name="Takhelmayum P."/>
            <person name="Sarangthem I."/>
        </authorList>
    </citation>
    <scope>NUCLEOTIDE SEQUENCE [LARGE SCALE GENOMIC DNA]</scope>
    <source>
        <strain evidence="6">t26</strain>
    </source>
</reference>
<dbReference type="Gene3D" id="1.10.10.10">
    <property type="entry name" value="Winged helix-like DNA-binding domain superfamily/Winged helix DNA-binding domain"/>
    <property type="match status" value="1"/>
</dbReference>
<name>A0A2M9Q8X6_9BACI</name>
<organism evidence="5 6">
    <name type="scientific">Lysinibacillus xylanilyticus</name>
    <dbReference type="NCBI Taxonomy" id="582475"/>
    <lineage>
        <taxon>Bacteria</taxon>
        <taxon>Bacillati</taxon>
        <taxon>Bacillota</taxon>
        <taxon>Bacilli</taxon>
        <taxon>Bacillales</taxon>
        <taxon>Bacillaceae</taxon>
        <taxon>Lysinibacillus</taxon>
    </lineage>
</organism>
<dbReference type="PANTHER" id="PTHR35790">
    <property type="entry name" value="HTH-TYPE TRANSCRIPTIONAL REGULATOR PCHR"/>
    <property type="match status" value="1"/>
</dbReference>
<accession>A0A2M9Q8X6</accession>
<dbReference type="PROSITE" id="PS50995">
    <property type="entry name" value="HTH_MARR_2"/>
    <property type="match status" value="1"/>
</dbReference>
<keyword evidence="2" id="KW-0238">DNA-binding</keyword>
<evidence type="ECO:0000313" key="6">
    <source>
        <dbReference type="Proteomes" id="UP000232101"/>
    </source>
</evidence>
<evidence type="ECO:0000256" key="3">
    <source>
        <dbReference type="ARBA" id="ARBA00023163"/>
    </source>
</evidence>
<sequence>MDKEKVFFELMETIYETSRLISSYENIPRKYGTEDELYMIEVHTLNLIGDQVKTTTSEIAEIKNCTKSAVSQMVDKLIKKGLVIKYRNLENYREFHIELTPKGKIVYEYHKNLDLEEYRSHLKNLEQFTAEDFQKYITVLNLINQRTQSVLNDQKSKAN</sequence>
<dbReference type="InterPro" id="IPR052067">
    <property type="entry name" value="Metal_resp_HTH_trans_reg"/>
</dbReference>
<dbReference type="Pfam" id="PF01047">
    <property type="entry name" value="MarR"/>
    <property type="match status" value="1"/>
</dbReference>
<dbReference type="GO" id="GO:0003700">
    <property type="term" value="F:DNA-binding transcription factor activity"/>
    <property type="evidence" value="ECO:0007669"/>
    <property type="project" value="InterPro"/>
</dbReference>
<dbReference type="InterPro" id="IPR000835">
    <property type="entry name" value="HTH_MarR-typ"/>
</dbReference>
<dbReference type="Proteomes" id="UP000232101">
    <property type="component" value="Unassembled WGS sequence"/>
</dbReference>
<dbReference type="SMART" id="SM00347">
    <property type="entry name" value="HTH_MARR"/>
    <property type="match status" value="1"/>
</dbReference>
<dbReference type="GO" id="GO:0003677">
    <property type="term" value="F:DNA binding"/>
    <property type="evidence" value="ECO:0007669"/>
    <property type="project" value="UniProtKB-KW"/>
</dbReference>
<dbReference type="InterPro" id="IPR036390">
    <property type="entry name" value="WH_DNA-bd_sf"/>
</dbReference>